<dbReference type="InterPro" id="IPR017907">
    <property type="entry name" value="Znf_RING_CS"/>
</dbReference>
<gene>
    <name evidence="11" type="ORF">TKK_007421</name>
</gene>
<dbReference type="Pfam" id="PF00498">
    <property type="entry name" value="FHA"/>
    <property type="match status" value="1"/>
</dbReference>
<organism evidence="11 12">
    <name type="scientific">Trichogramma kaykai</name>
    <dbReference type="NCBI Taxonomy" id="54128"/>
    <lineage>
        <taxon>Eukaryota</taxon>
        <taxon>Metazoa</taxon>
        <taxon>Ecdysozoa</taxon>
        <taxon>Arthropoda</taxon>
        <taxon>Hexapoda</taxon>
        <taxon>Insecta</taxon>
        <taxon>Pterygota</taxon>
        <taxon>Neoptera</taxon>
        <taxon>Endopterygota</taxon>
        <taxon>Hymenoptera</taxon>
        <taxon>Apocrita</taxon>
        <taxon>Proctotrupomorpha</taxon>
        <taxon>Chalcidoidea</taxon>
        <taxon>Trichogrammatidae</taxon>
        <taxon>Trichogramma</taxon>
    </lineage>
</organism>
<keyword evidence="12" id="KW-1185">Reference proteome</keyword>
<comment type="caution">
    <text evidence="11">The sequence shown here is derived from an EMBL/GenBank/DDBJ whole genome shotgun (WGS) entry which is preliminary data.</text>
</comment>
<dbReference type="InterPro" id="IPR000253">
    <property type="entry name" value="FHA_dom"/>
</dbReference>
<keyword evidence="4 6" id="KW-0863">Zinc-finger</keyword>
<evidence type="ECO:0000259" key="10">
    <source>
        <dbReference type="PROSITE" id="PS50089"/>
    </source>
</evidence>
<feature type="region of interest" description="Disordered" evidence="8">
    <location>
        <begin position="204"/>
        <end position="241"/>
    </location>
</feature>
<dbReference type="AlphaFoldDB" id="A0ABD2X304"/>
<evidence type="ECO:0000256" key="6">
    <source>
        <dbReference type="PROSITE-ProRule" id="PRU00175"/>
    </source>
</evidence>
<feature type="domain" description="RING-type" evidence="10">
    <location>
        <begin position="743"/>
        <end position="781"/>
    </location>
</feature>
<feature type="domain" description="FHA" evidence="9">
    <location>
        <begin position="357"/>
        <end position="407"/>
    </location>
</feature>
<name>A0ABD2X304_9HYME</name>
<dbReference type="EMBL" id="JBJJXI010000058">
    <property type="protein sequence ID" value="KAL3399222.1"/>
    <property type="molecule type" value="Genomic_DNA"/>
</dbReference>
<dbReference type="SMART" id="SM00184">
    <property type="entry name" value="RING"/>
    <property type="match status" value="1"/>
</dbReference>
<evidence type="ECO:0000256" key="2">
    <source>
        <dbReference type="ARBA" id="ARBA00017908"/>
    </source>
</evidence>
<dbReference type="PANTHER" id="PTHR16079">
    <property type="entry name" value="UBIQUITIN LIGASE PROTEIN CHFR"/>
    <property type="match status" value="1"/>
</dbReference>
<feature type="coiled-coil region" evidence="7">
    <location>
        <begin position="468"/>
        <end position="686"/>
    </location>
</feature>
<evidence type="ECO:0000256" key="3">
    <source>
        <dbReference type="ARBA" id="ARBA00022723"/>
    </source>
</evidence>
<keyword evidence="3" id="KW-0479">Metal-binding</keyword>
<dbReference type="InterPro" id="IPR018957">
    <property type="entry name" value="Znf_C3HC4_RING-type"/>
</dbReference>
<dbReference type="PANTHER" id="PTHR16079:SF4">
    <property type="entry name" value="E3 UBIQUITIN-PROTEIN LIGASE CHFR"/>
    <property type="match status" value="1"/>
</dbReference>
<evidence type="ECO:0000256" key="1">
    <source>
        <dbReference type="ARBA" id="ARBA00005797"/>
    </source>
</evidence>
<evidence type="ECO:0000313" key="12">
    <source>
        <dbReference type="Proteomes" id="UP001627154"/>
    </source>
</evidence>
<dbReference type="GO" id="GO:0008270">
    <property type="term" value="F:zinc ion binding"/>
    <property type="evidence" value="ECO:0007669"/>
    <property type="project" value="UniProtKB-KW"/>
</dbReference>
<keyword evidence="5" id="KW-0862">Zinc</keyword>
<sequence length="838" mass="96539">MPFELFQSFLNSSKSILSFRMTEENGSQHVGSEVTVPMIEQNNDEHEQMVRDVSLLSNSSSTSSLLNQTLLTSQELNLVVESEVVIPMELAGDSIGAGSSAQDFSFVMESSENSKVSQNSRKSQDYSLRMESEESRLSLKLSTQDSENYTVVSSQPNLRLKSSLDNNLTQLNTNQNSKSDFESLEKKYQDKLNSQDISLVMDTQEAKNSQPNKCSTQKESKLSQSSEKSMNNSISIDPQQVTSESISEKIFEKENCDSSNLLSLKADDATINQKNINTLHQSLSFNKTSAMLTSATRAFQEPGPSGISASRKRNISEADKEFIPLLERIPVDSSNEIYKDVCMSQLNDMILINKEPFKIGRRADNDEVILSVLISRNHCILKYDKQTGDWLFQNLSSTDTFINSVPIKQNDTVPIKEGDIIQLSLNEFFRYKFTMVTKVNNLNKQPRFEKQNTTTDSQNMLERQKSFMVCQENERQSLEKQLNDQQFEQGKLKIELDKLLEDQKVTKTCNQELNDRIAELQKKIEISNAHEFDLQQKYIELHKELEEERQKYEELMAAERVKFQEIIEKTKTEKEKLEITVNEKIEKYKEEKDEVQKAAEEFEKKVKEQERIMMEQSIMRELMLAEREKMEQTIKDLKENLIAKELAHKKEQEALEEVRKKEREAAEEAKKKEQEALEAAQKLALQNCIVVETGDPKNIQALPVLETIDLTGDENPTKNLRNLTQETVLINTVSSIMDENLTCCICSELFVSAMTTNCMHTFCKYCIESWVRRRRDCPNCRAAIVTMTRSIFVDDFIEKMLDSLTPEQSQKRKELVEERRRLTVPVKNVKRVIYPRRK</sequence>
<dbReference type="SUPFAM" id="SSF49879">
    <property type="entry name" value="SMAD/FHA domain"/>
    <property type="match status" value="1"/>
</dbReference>
<dbReference type="SMART" id="SM00240">
    <property type="entry name" value="FHA"/>
    <property type="match status" value="1"/>
</dbReference>
<keyword evidence="7" id="KW-0175">Coiled coil</keyword>
<evidence type="ECO:0000313" key="11">
    <source>
        <dbReference type="EMBL" id="KAL3399222.1"/>
    </source>
</evidence>
<dbReference type="PROSITE" id="PS00518">
    <property type="entry name" value="ZF_RING_1"/>
    <property type="match status" value="1"/>
</dbReference>
<dbReference type="PROSITE" id="PS50006">
    <property type="entry name" value="FHA_DOMAIN"/>
    <property type="match status" value="1"/>
</dbReference>
<dbReference type="InterPro" id="IPR013083">
    <property type="entry name" value="Znf_RING/FYVE/PHD"/>
</dbReference>
<dbReference type="Proteomes" id="UP001627154">
    <property type="component" value="Unassembled WGS sequence"/>
</dbReference>
<dbReference type="InterPro" id="IPR052256">
    <property type="entry name" value="E3_ubiquitin-ligase_CHFR"/>
</dbReference>
<evidence type="ECO:0000259" key="9">
    <source>
        <dbReference type="PROSITE" id="PS50006"/>
    </source>
</evidence>
<comment type="similarity">
    <text evidence="1">Belongs to the CHFR family.</text>
</comment>
<dbReference type="InterPro" id="IPR008984">
    <property type="entry name" value="SMAD_FHA_dom_sf"/>
</dbReference>
<dbReference type="InterPro" id="IPR001841">
    <property type="entry name" value="Znf_RING"/>
</dbReference>
<dbReference type="Pfam" id="PF00097">
    <property type="entry name" value="zf-C3HC4"/>
    <property type="match status" value="1"/>
</dbReference>
<proteinExistence type="inferred from homology"/>
<feature type="compositionally biased region" description="Polar residues" evidence="8">
    <location>
        <begin position="230"/>
        <end position="241"/>
    </location>
</feature>
<dbReference type="Gene3D" id="2.60.200.20">
    <property type="match status" value="1"/>
</dbReference>
<dbReference type="GO" id="GO:0005634">
    <property type="term" value="C:nucleus"/>
    <property type="evidence" value="ECO:0007669"/>
    <property type="project" value="UniProtKB-ARBA"/>
</dbReference>
<dbReference type="Gene3D" id="3.30.40.10">
    <property type="entry name" value="Zinc/RING finger domain, C3HC4 (zinc finger)"/>
    <property type="match status" value="1"/>
</dbReference>
<accession>A0ABD2X304</accession>
<protein>
    <recommendedName>
        <fullName evidence="2">E3 ubiquitin-protein ligase CHFR</fullName>
    </recommendedName>
</protein>
<evidence type="ECO:0000256" key="5">
    <source>
        <dbReference type="ARBA" id="ARBA00022833"/>
    </source>
</evidence>
<feature type="compositionally biased region" description="Polar residues" evidence="8">
    <location>
        <begin position="143"/>
        <end position="156"/>
    </location>
</feature>
<evidence type="ECO:0000256" key="8">
    <source>
        <dbReference type="SAM" id="MobiDB-lite"/>
    </source>
</evidence>
<evidence type="ECO:0000256" key="4">
    <source>
        <dbReference type="ARBA" id="ARBA00022771"/>
    </source>
</evidence>
<dbReference type="PROSITE" id="PS50089">
    <property type="entry name" value="ZF_RING_2"/>
    <property type="match status" value="1"/>
</dbReference>
<reference evidence="11 12" key="1">
    <citation type="journal article" date="2024" name="bioRxiv">
        <title>A reference genome for Trichogramma kaykai: A tiny desert-dwelling parasitoid wasp with competing sex-ratio distorters.</title>
        <authorList>
            <person name="Culotta J."/>
            <person name="Lindsey A.R."/>
        </authorList>
    </citation>
    <scope>NUCLEOTIDE SEQUENCE [LARGE SCALE GENOMIC DNA]</scope>
    <source>
        <strain evidence="11 12">KSX58</strain>
    </source>
</reference>
<dbReference type="SUPFAM" id="SSF57850">
    <property type="entry name" value="RING/U-box"/>
    <property type="match status" value="1"/>
</dbReference>
<feature type="region of interest" description="Disordered" evidence="8">
    <location>
        <begin position="137"/>
        <end position="156"/>
    </location>
</feature>
<evidence type="ECO:0000256" key="7">
    <source>
        <dbReference type="SAM" id="Coils"/>
    </source>
</evidence>
<dbReference type="CDD" id="cd00060">
    <property type="entry name" value="FHA"/>
    <property type="match status" value="1"/>
</dbReference>